<keyword evidence="2" id="KW-1185">Reference proteome</keyword>
<proteinExistence type="predicted"/>
<name>A0ACD1GIY0_9EURO</name>
<protein>
    <submittedName>
        <fullName evidence="1">Uncharacterized protein</fullName>
    </submittedName>
</protein>
<evidence type="ECO:0000313" key="2">
    <source>
        <dbReference type="Proteomes" id="UP000249057"/>
    </source>
</evidence>
<evidence type="ECO:0000313" key="1">
    <source>
        <dbReference type="EMBL" id="RAH49036.1"/>
    </source>
</evidence>
<dbReference type="Proteomes" id="UP000249057">
    <property type="component" value="Unassembled WGS sequence"/>
</dbReference>
<gene>
    <name evidence="1" type="ORF">BO95DRAFT_25028</name>
</gene>
<sequence length="131" mass="15307">MWPEDNFCIGSINFVPVCAVRVFYGFFFNSYIHHSHEPQKRRSNLIKFSTGVHSVGKKSLSGRYLLRNECLRLEAVENRERCHSYVRCRPFFFFFLTLSLSLLLPFPLLGSTIQVSNNSIHSCRWNRAKGE</sequence>
<organism evidence="1 2">
    <name type="scientific">Aspergillus brunneoviolaceus CBS 621.78</name>
    <dbReference type="NCBI Taxonomy" id="1450534"/>
    <lineage>
        <taxon>Eukaryota</taxon>
        <taxon>Fungi</taxon>
        <taxon>Dikarya</taxon>
        <taxon>Ascomycota</taxon>
        <taxon>Pezizomycotina</taxon>
        <taxon>Eurotiomycetes</taxon>
        <taxon>Eurotiomycetidae</taxon>
        <taxon>Eurotiales</taxon>
        <taxon>Aspergillaceae</taxon>
        <taxon>Aspergillus</taxon>
        <taxon>Aspergillus subgen. Circumdati</taxon>
    </lineage>
</organism>
<accession>A0ACD1GIY0</accession>
<dbReference type="EMBL" id="KZ825320">
    <property type="protein sequence ID" value="RAH49036.1"/>
    <property type="molecule type" value="Genomic_DNA"/>
</dbReference>
<reference evidence="1" key="1">
    <citation type="submission" date="2018-02" db="EMBL/GenBank/DDBJ databases">
        <title>The genomes of Aspergillus section Nigri reveals drivers in fungal speciation.</title>
        <authorList>
            <consortium name="DOE Joint Genome Institute"/>
            <person name="Vesth T.C."/>
            <person name="Nybo J."/>
            <person name="Theobald S."/>
            <person name="Brandl J."/>
            <person name="Frisvad J.C."/>
            <person name="Nielsen K.F."/>
            <person name="Lyhne E.K."/>
            <person name="Kogle M.E."/>
            <person name="Kuo A."/>
            <person name="Riley R."/>
            <person name="Clum A."/>
            <person name="Nolan M."/>
            <person name="Lipzen A."/>
            <person name="Salamov A."/>
            <person name="Henrissat B."/>
            <person name="Wiebenga A."/>
            <person name="De vries R.P."/>
            <person name="Grigoriev I.V."/>
            <person name="Mortensen U.H."/>
            <person name="Andersen M.R."/>
            <person name="Baker S.E."/>
        </authorList>
    </citation>
    <scope>NUCLEOTIDE SEQUENCE</scope>
    <source>
        <strain evidence="1">CBS 621.78</strain>
    </source>
</reference>